<gene>
    <name evidence="1" type="ORF">GYMLUDRAFT_44786</name>
</gene>
<organism evidence="1 2">
    <name type="scientific">Collybiopsis luxurians FD-317 M1</name>
    <dbReference type="NCBI Taxonomy" id="944289"/>
    <lineage>
        <taxon>Eukaryota</taxon>
        <taxon>Fungi</taxon>
        <taxon>Dikarya</taxon>
        <taxon>Basidiomycota</taxon>
        <taxon>Agaricomycotina</taxon>
        <taxon>Agaricomycetes</taxon>
        <taxon>Agaricomycetidae</taxon>
        <taxon>Agaricales</taxon>
        <taxon>Marasmiineae</taxon>
        <taxon>Omphalotaceae</taxon>
        <taxon>Collybiopsis</taxon>
        <taxon>Collybiopsis luxurians</taxon>
    </lineage>
</organism>
<accession>A0A0D0B6M2</accession>
<sequence length="66" mass="7194">MNSRIHLREMQSTMVISSGFGIHFATAPAEECSRDLEQGVTNVHEINSIHVSTSALGPEPTKISEN</sequence>
<reference evidence="1 2" key="1">
    <citation type="submission" date="2014-04" db="EMBL/GenBank/DDBJ databases">
        <title>Evolutionary Origins and Diversification of the Mycorrhizal Mutualists.</title>
        <authorList>
            <consortium name="DOE Joint Genome Institute"/>
            <consortium name="Mycorrhizal Genomics Consortium"/>
            <person name="Kohler A."/>
            <person name="Kuo A."/>
            <person name="Nagy L.G."/>
            <person name="Floudas D."/>
            <person name="Copeland A."/>
            <person name="Barry K.W."/>
            <person name="Cichocki N."/>
            <person name="Veneault-Fourrey C."/>
            <person name="LaButti K."/>
            <person name="Lindquist E.A."/>
            <person name="Lipzen A."/>
            <person name="Lundell T."/>
            <person name="Morin E."/>
            <person name="Murat C."/>
            <person name="Riley R."/>
            <person name="Ohm R."/>
            <person name="Sun H."/>
            <person name="Tunlid A."/>
            <person name="Henrissat B."/>
            <person name="Grigoriev I.V."/>
            <person name="Hibbett D.S."/>
            <person name="Martin F."/>
        </authorList>
    </citation>
    <scope>NUCLEOTIDE SEQUENCE [LARGE SCALE GENOMIC DNA]</scope>
    <source>
        <strain evidence="1 2">FD-317 M1</strain>
    </source>
</reference>
<dbReference type="EMBL" id="KN834781">
    <property type="protein sequence ID" value="KIK59045.1"/>
    <property type="molecule type" value="Genomic_DNA"/>
</dbReference>
<evidence type="ECO:0000313" key="1">
    <source>
        <dbReference type="EMBL" id="KIK59045.1"/>
    </source>
</evidence>
<proteinExistence type="predicted"/>
<protein>
    <submittedName>
        <fullName evidence="1">Uncharacterized protein</fullName>
    </submittedName>
</protein>
<keyword evidence="2" id="KW-1185">Reference proteome</keyword>
<dbReference type="Proteomes" id="UP000053593">
    <property type="component" value="Unassembled WGS sequence"/>
</dbReference>
<name>A0A0D0B6M2_9AGAR</name>
<evidence type="ECO:0000313" key="2">
    <source>
        <dbReference type="Proteomes" id="UP000053593"/>
    </source>
</evidence>
<dbReference type="AlphaFoldDB" id="A0A0D0B6M2"/>
<dbReference type="HOGENOM" id="CLU_2831438_0_0_1"/>